<keyword evidence="3 5" id="KW-0238">DNA-binding</keyword>
<dbReference type="InterPro" id="IPR010992">
    <property type="entry name" value="IHF-like_DNA-bd_dom_sf"/>
</dbReference>
<evidence type="ECO:0000313" key="6">
    <source>
        <dbReference type="Proteomes" id="UP000441717"/>
    </source>
</evidence>
<dbReference type="AlphaFoldDB" id="A0A6N7IRR9"/>
<gene>
    <name evidence="5" type="ORF">GFC01_06030</name>
</gene>
<keyword evidence="2" id="KW-0226">DNA condensation</keyword>
<dbReference type="Proteomes" id="UP000441717">
    <property type="component" value="Unassembled WGS sequence"/>
</dbReference>
<dbReference type="PANTHER" id="PTHR33175:SF3">
    <property type="entry name" value="DNA-BINDING PROTEIN HU-BETA"/>
    <property type="match status" value="1"/>
</dbReference>
<dbReference type="PRINTS" id="PR01727">
    <property type="entry name" value="DNABINDINGHU"/>
</dbReference>
<dbReference type="PANTHER" id="PTHR33175">
    <property type="entry name" value="DNA-BINDING PROTEIN HU"/>
    <property type="match status" value="1"/>
</dbReference>
<dbReference type="Gene3D" id="4.10.520.10">
    <property type="entry name" value="IHF-like DNA-binding proteins"/>
    <property type="match status" value="1"/>
</dbReference>
<dbReference type="GO" id="GO:0003677">
    <property type="term" value="F:DNA binding"/>
    <property type="evidence" value="ECO:0007669"/>
    <property type="project" value="UniProtKB-KW"/>
</dbReference>
<dbReference type="OrthoDB" id="9799835at2"/>
<comment type="similarity">
    <text evidence="1 4">Belongs to the bacterial histone-like protein family.</text>
</comment>
<accession>A0A6N7IRR9</accession>
<reference evidence="5 6" key="1">
    <citation type="submission" date="2019-10" db="EMBL/GenBank/DDBJ databases">
        <title>Comparative genomics of sulfur disproportionating microorganisms.</title>
        <authorList>
            <person name="Ward L.M."/>
            <person name="Bertran E."/>
            <person name="Johnston D."/>
        </authorList>
    </citation>
    <scope>NUCLEOTIDE SEQUENCE [LARGE SCALE GENOMIC DNA]</scope>
    <source>
        <strain evidence="5 6">DSM 14055</strain>
    </source>
</reference>
<dbReference type="GO" id="GO:0030261">
    <property type="term" value="P:chromosome condensation"/>
    <property type="evidence" value="ECO:0007669"/>
    <property type="project" value="UniProtKB-KW"/>
</dbReference>
<sequence length="90" mass="9700">MTKGELIDVVANKTGNTKKVAAKVVDAVLATLEEAVRRGEEVRIAGFGAFLVKERAERQARNPQTGESISIPARKAVVFRPGKELRAAVN</sequence>
<dbReference type="RefSeq" id="WP_152945766.1">
    <property type="nucleotide sequence ID" value="NZ_WHYR01000012.1"/>
</dbReference>
<evidence type="ECO:0000256" key="2">
    <source>
        <dbReference type="ARBA" id="ARBA00023067"/>
    </source>
</evidence>
<dbReference type="EMBL" id="WHYR01000012">
    <property type="protein sequence ID" value="MQL51828.1"/>
    <property type="molecule type" value="Genomic_DNA"/>
</dbReference>
<dbReference type="Pfam" id="PF00216">
    <property type="entry name" value="Bac_DNA_binding"/>
    <property type="match status" value="1"/>
</dbReference>
<evidence type="ECO:0000256" key="3">
    <source>
        <dbReference type="ARBA" id="ARBA00023125"/>
    </source>
</evidence>
<organism evidence="5 6">
    <name type="scientific">Desulfofundulus thermobenzoicus</name>
    <dbReference type="NCBI Taxonomy" id="29376"/>
    <lineage>
        <taxon>Bacteria</taxon>
        <taxon>Bacillati</taxon>
        <taxon>Bacillota</taxon>
        <taxon>Clostridia</taxon>
        <taxon>Eubacteriales</taxon>
        <taxon>Peptococcaceae</taxon>
        <taxon>Desulfofundulus</taxon>
    </lineage>
</organism>
<comment type="caution">
    <text evidence="5">The sequence shown here is derived from an EMBL/GenBank/DDBJ whole genome shotgun (WGS) entry which is preliminary data.</text>
</comment>
<dbReference type="CDD" id="cd13831">
    <property type="entry name" value="HU"/>
    <property type="match status" value="1"/>
</dbReference>
<dbReference type="InterPro" id="IPR000119">
    <property type="entry name" value="Hist_DNA-bd"/>
</dbReference>
<dbReference type="PROSITE" id="PS00045">
    <property type="entry name" value="HISTONE_LIKE"/>
    <property type="match status" value="1"/>
</dbReference>
<evidence type="ECO:0000256" key="1">
    <source>
        <dbReference type="ARBA" id="ARBA00010529"/>
    </source>
</evidence>
<dbReference type="SUPFAM" id="SSF47729">
    <property type="entry name" value="IHF-like DNA-binding proteins"/>
    <property type="match status" value="1"/>
</dbReference>
<name>A0A6N7IRR9_9FIRM</name>
<dbReference type="SMART" id="SM00411">
    <property type="entry name" value="BHL"/>
    <property type="match status" value="1"/>
</dbReference>
<evidence type="ECO:0000313" key="5">
    <source>
        <dbReference type="EMBL" id="MQL51828.1"/>
    </source>
</evidence>
<dbReference type="GO" id="GO:0005829">
    <property type="term" value="C:cytosol"/>
    <property type="evidence" value="ECO:0007669"/>
    <property type="project" value="TreeGrafter"/>
</dbReference>
<protein>
    <submittedName>
        <fullName evidence="5">DNA-binding protein</fullName>
    </submittedName>
</protein>
<dbReference type="GO" id="GO:0030527">
    <property type="term" value="F:structural constituent of chromatin"/>
    <property type="evidence" value="ECO:0007669"/>
    <property type="project" value="InterPro"/>
</dbReference>
<dbReference type="InterPro" id="IPR020816">
    <property type="entry name" value="Histone-like_DNA-bd_CS"/>
</dbReference>
<proteinExistence type="inferred from homology"/>
<evidence type="ECO:0000256" key="4">
    <source>
        <dbReference type="RuleBase" id="RU003939"/>
    </source>
</evidence>
<keyword evidence="6" id="KW-1185">Reference proteome</keyword>